<keyword evidence="2" id="KW-1185">Reference proteome</keyword>
<dbReference type="EMBL" id="FOTK01000115">
    <property type="protein sequence ID" value="SFN03283.1"/>
    <property type="molecule type" value="Genomic_DNA"/>
</dbReference>
<reference evidence="2" key="1">
    <citation type="submission" date="2016-10" db="EMBL/GenBank/DDBJ databases">
        <authorList>
            <person name="Varghese N."/>
            <person name="Submissions S."/>
        </authorList>
    </citation>
    <scope>NUCLEOTIDE SEQUENCE [LARGE SCALE GENOMIC DNA]</scope>
    <source>
        <strain evidence="2">BL36</strain>
    </source>
</reference>
<organism evidence="1 2">
    <name type="scientific">Methylobacterium pseudosasicola</name>
    <dbReference type="NCBI Taxonomy" id="582667"/>
    <lineage>
        <taxon>Bacteria</taxon>
        <taxon>Pseudomonadati</taxon>
        <taxon>Pseudomonadota</taxon>
        <taxon>Alphaproteobacteria</taxon>
        <taxon>Hyphomicrobiales</taxon>
        <taxon>Methylobacteriaceae</taxon>
        <taxon>Methylobacterium</taxon>
    </lineage>
</organism>
<dbReference type="PANTHER" id="PTHR36455">
    <property type="match status" value="1"/>
</dbReference>
<accession>A0A1I4VQ59</accession>
<dbReference type="RefSeq" id="WP_208612154.1">
    <property type="nucleotide sequence ID" value="NZ_FOTK01000115.1"/>
</dbReference>
<proteinExistence type="predicted"/>
<dbReference type="STRING" id="582667.SAMN05192568_11151"/>
<dbReference type="PANTHER" id="PTHR36455:SF1">
    <property type="entry name" value="BLR8292 PROTEIN"/>
    <property type="match status" value="1"/>
</dbReference>
<dbReference type="Pfam" id="PF05717">
    <property type="entry name" value="TnpB_IS66"/>
    <property type="match status" value="1"/>
</dbReference>
<feature type="non-terminal residue" evidence="1">
    <location>
        <position position="1"/>
    </location>
</feature>
<dbReference type="InterPro" id="IPR008878">
    <property type="entry name" value="Transposase_IS66_Orf2"/>
</dbReference>
<protein>
    <submittedName>
        <fullName evidence="1">Transposase</fullName>
    </submittedName>
</protein>
<dbReference type="AlphaFoldDB" id="A0A1I4VQ59"/>
<evidence type="ECO:0000313" key="1">
    <source>
        <dbReference type="EMBL" id="SFN03283.1"/>
    </source>
</evidence>
<name>A0A1I4VQ59_9HYPH</name>
<gene>
    <name evidence="1" type="ORF">SAMN05192568_11151</name>
</gene>
<evidence type="ECO:0000313" key="2">
    <source>
        <dbReference type="Proteomes" id="UP000199048"/>
    </source>
</evidence>
<dbReference type="NCBIfam" id="NF033819">
    <property type="entry name" value="IS66_TnpB"/>
    <property type="match status" value="1"/>
</dbReference>
<sequence length="121" mass="13341">PGRLAAHTVEPPRIGFDCPTRRIPMTLRNQTAVRDAMGADPFSGTAYVFRLKRAERSKFLFWDGSGVVLATKRLEAGQFCWPKIEDGVVRLAAAQLAALLERLDWKRVHAARTVIAPALAG</sequence>
<dbReference type="Proteomes" id="UP000199048">
    <property type="component" value="Unassembled WGS sequence"/>
</dbReference>